<dbReference type="STRING" id="296587.C1FGH6"/>
<dbReference type="InterPro" id="IPR011990">
    <property type="entry name" value="TPR-like_helical_dom_sf"/>
</dbReference>
<proteinExistence type="predicted"/>
<dbReference type="SMART" id="SM00028">
    <property type="entry name" value="TPR"/>
    <property type="match status" value="4"/>
</dbReference>
<dbReference type="InterPro" id="IPR013105">
    <property type="entry name" value="TPR_2"/>
</dbReference>
<dbReference type="EMBL" id="CP001575">
    <property type="protein sequence ID" value="ACO69261.1"/>
    <property type="molecule type" value="Genomic_DNA"/>
</dbReference>
<dbReference type="InParanoid" id="C1FGH6"/>
<evidence type="ECO:0000313" key="4">
    <source>
        <dbReference type="Proteomes" id="UP000002009"/>
    </source>
</evidence>
<dbReference type="PANTHER" id="PTHR44858:SF20">
    <property type="entry name" value="SHSP DOMAIN-CONTAINING PROTEIN"/>
    <property type="match status" value="1"/>
</dbReference>
<dbReference type="KEGG" id="mis:MICPUN_108806"/>
<dbReference type="RefSeq" id="XP_002508003.1">
    <property type="nucleotide sequence ID" value="XM_002507957.1"/>
</dbReference>
<dbReference type="InterPro" id="IPR050498">
    <property type="entry name" value="Ycf3"/>
</dbReference>
<dbReference type="OrthoDB" id="1926212at2759"/>
<protein>
    <submittedName>
        <fullName evidence="3">Uncharacterized protein</fullName>
    </submittedName>
</protein>
<dbReference type="OMA" id="LAAMHWS"/>
<dbReference type="InterPro" id="IPR019734">
    <property type="entry name" value="TPR_rpt"/>
</dbReference>
<evidence type="ECO:0000313" key="3">
    <source>
        <dbReference type="EMBL" id="ACO69261.1"/>
    </source>
</evidence>
<dbReference type="eggNOG" id="ENOG502S722">
    <property type="taxonomic scope" value="Eukaryota"/>
</dbReference>
<keyword evidence="1" id="KW-0677">Repeat</keyword>
<name>C1FGH6_MICCC</name>
<dbReference type="AlphaFoldDB" id="C1FGH6"/>
<evidence type="ECO:0000256" key="2">
    <source>
        <dbReference type="ARBA" id="ARBA00022803"/>
    </source>
</evidence>
<keyword evidence="2" id="KW-0802">TPR repeat</keyword>
<sequence length="235" mass="26221">MEPEDGTWRERRAQVLVDLKQFQAAIEDFDAAEGLYDKDYKSLGLLSNRALAREGLSDWSGAVRDYTECINLSREIGGVPPYVLNSRGNALSSLGRYDEALGDYEEAAKTFQVMHNLSGAIYARSNAALTLAELGRDEEAIHEMEAVARRAAGSIDMRAALAAMHWSRGEEDEAERDWNWACEKINSGVLTEGGPALDGCALYRDSDWLGRIRRWPPSMVSKMDDFIRLRKPSNA</sequence>
<dbReference type="Pfam" id="PF07719">
    <property type="entry name" value="TPR_2"/>
    <property type="match status" value="1"/>
</dbReference>
<keyword evidence="4" id="KW-1185">Reference proteome</keyword>
<reference evidence="3 4" key="1">
    <citation type="journal article" date="2009" name="Science">
        <title>Green evolution and dynamic adaptations revealed by genomes of the marine picoeukaryotes Micromonas.</title>
        <authorList>
            <person name="Worden A.Z."/>
            <person name="Lee J.H."/>
            <person name="Mock T."/>
            <person name="Rouze P."/>
            <person name="Simmons M.P."/>
            <person name="Aerts A.L."/>
            <person name="Allen A.E."/>
            <person name="Cuvelier M.L."/>
            <person name="Derelle E."/>
            <person name="Everett M.V."/>
            <person name="Foulon E."/>
            <person name="Grimwood J."/>
            <person name="Gundlach H."/>
            <person name="Henrissat B."/>
            <person name="Napoli C."/>
            <person name="McDonald S.M."/>
            <person name="Parker M.S."/>
            <person name="Rombauts S."/>
            <person name="Salamov A."/>
            <person name="Von Dassow P."/>
            <person name="Badger J.H."/>
            <person name="Coutinho P.M."/>
            <person name="Demir E."/>
            <person name="Dubchak I."/>
            <person name="Gentemann C."/>
            <person name="Eikrem W."/>
            <person name="Gready J.E."/>
            <person name="John U."/>
            <person name="Lanier W."/>
            <person name="Lindquist E.A."/>
            <person name="Lucas S."/>
            <person name="Mayer K.F."/>
            <person name="Moreau H."/>
            <person name="Not F."/>
            <person name="Otillar R."/>
            <person name="Panaud O."/>
            <person name="Pangilinan J."/>
            <person name="Paulsen I."/>
            <person name="Piegu B."/>
            <person name="Poliakov A."/>
            <person name="Robbens S."/>
            <person name="Schmutz J."/>
            <person name="Toulza E."/>
            <person name="Wyss T."/>
            <person name="Zelensky A."/>
            <person name="Zhou K."/>
            <person name="Armbrust E.V."/>
            <person name="Bhattacharya D."/>
            <person name="Goodenough U.W."/>
            <person name="Van de Peer Y."/>
            <person name="Grigoriev I.V."/>
        </authorList>
    </citation>
    <scope>NUCLEOTIDE SEQUENCE [LARGE SCALE GENOMIC DNA]</scope>
    <source>
        <strain evidence="4">RCC299 / NOUM17</strain>
    </source>
</reference>
<dbReference type="GeneID" id="8245920"/>
<evidence type="ECO:0000256" key="1">
    <source>
        <dbReference type="ARBA" id="ARBA00022737"/>
    </source>
</evidence>
<dbReference type="PANTHER" id="PTHR44858">
    <property type="entry name" value="TETRATRICOPEPTIDE REPEAT PROTEIN 6"/>
    <property type="match status" value="1"/>
</dbReference>
<organism evidence="3 4">
    <name type="scientific">Micromonas commoda (strain RCC299 / NOUM17 / CCMP2709)</name>
    <name type="common">Picoplanktonic green alga</name>
    <dbReference type="NCBI Taxonomy" id="296587"/>
    <lineage>
        <taxon>Eukaryota</taxon>
        <taxon>Viridiplantae</taxon>
        <taxon>Chlorophyta</taxon>
        <taxon>Mamiellophyceae</taxon>
        <taxon>Mamiellales</taxon>
        <taxon>Mamiellaceae</taxon>
        <taxon>Micromonas</taxon>
    </lineage>
</organism>
<dbReference type="Proteomes" id="UP000002009">
    <property type="component" value="Chromosome 8"/>
</dbReference>
<dbReference type="SUPFAM" id="SSF48452">
    <property type="entry name" value="TPR-like"/>
    <property type="match status" value="1"/>
</dbReference>
<dbReference type="Gene3D" id="1.25.40.10">
    <property type="entry name" value="Tetratricopeptide repeat domain"/>
    <property type="match status" value="2"/>
</dbReference>
<gene>
    <name evidence="3" type="ORF">MICPUN_108806</name>
</gene>
<accession>C1FGH6</accession>